<gene>
    <name evidence="1" type="ORF">PISMIDRAFT_217924</name>
</gene>
<dbReference type="EMBL" id="KN833698">
    <property type="protein sequence ID" value="KIK26992.1"/>
    <property type="molecule type" value="Genomic_DNA"/>
</dbReference>
<reference evidence="1 2" key="1">
    <citation type="submission" date="2014-04" db="EMBL/GenBank/DDBJ databases">
        <authorList>
            <consortium name="DOE Joint Genome Institute"/>
            <person name="Kuo A."/>
            <person name="Kohler A."/>
            <person name="Costa M.D."/>
            <person name="Nagy L.G."/>
            <person name="Floudas D."/>
            <person name="Copeland A."/>
            <person name="Barry K.W."/>
            <person name="Cichocki N."/>
            <person name="Veneault-Fourrey C."/>
            <person name="LaButti K."/>
            <person name="Lindquist E.A."/>
            <person name="Lipzen A."/>
            <person name="Lundell T."/>
            <person name="Morin E."/>
            <person name="Murat C."/>
            <person name="Sun H."/>
            <person name="Tunlid A."/>
            <person name="Henrissat B."/>
            <person name="Grigoriev I.V."/>
            <person name="Hibbett D.S."/>
            <person name="Martin F."/>
            <person name="Nordberg H.P."/>
            <person name="Cantor M.N."/>
            <person name="Hua S.X."/>
        </authorList>
    </citation>
    <scope>NUCLEOTIDE SEQUENCE [LARGE SCALE GENOMIC DNA]</scope>
    <source>
        <strain evidence="1 2">441</strain>
    </source>
</reference>
<proteinExistence type="predicted"/>
<sequence>MTVSYHLLTKLRCRLPLDWSIHTPLAAASAQVIVDVMYHPSVPVRSPDFPERYICVLVVHCALWHGLFAVSPSSPRVESRPSQANDAPSKLVYKMGK</sequence>
<organism evidence="1 2">
    <name type="scientific">Pisolithus microcarpus 441</name>
    <dbReference type="NCBI Taxonomy" id="765257"/>
    <lineage>
        <taxon>Eukaryota</taxon>
        <taxon>Fungi</taxon>
        <taxon>Dikarya</taxon>
        <taxon>Basidiomycota</taxon>
        <taxon>Agaricomycotina</taxon>
        <taxon>Agaricomycetes</taxon>
        <taxon>Agaricomycetidae</taxon>
        <taxon>Boletales</taxon>
        <taxon>Sclerodermatineae</taxon>
        <taxon>Pisolithaceae</taxon>
        <taxon>Pisolithus</taxon>
    </lineage>
</organism>
<dbReference type="HOGENOM" id="CLU_2347515_0_0_1"/>
<evidence type="ECO:0000313" key="2">
    <source>
        <dbReference type="Proteomes" id="UP000054018"/>
    </source>
</evidence>
<keyword evidence="2" id="KW-1185">Reference proteome</keyword>
<protein>
    <submittedName>
        <fullName evidence="1">Uncharacterized protein</fullName>
    </submittedName>
</protein>
<accession>A0A0C9ZXU9</accession>
<name>A0A0C9ZXU9_9AGAM</name>
<dbReference type="AlphaFoldDB" id="A0A0C9ZXU9"/>
<reference evidence="2" key="2">
    <citation type="submission" date="2015-01" db="EMBL/GenBank/DDBJ databases">
        <title>Evolutionary Origins and Diversification of the Mycorrhizal Mutualists.</title>
        <authorList>
            <consortium name="DOE Joint Genome Institute"/>
            <consortium name="Mycorrhizal Genomics Consortium"/>
            <person name="Kohler A."/>
            <person name="Kuo A."/>
            <person name="Nagy L.G."/>
            <person name="Floudas D."/>
            <person name="Copeland A."/>
            <person name="Barry K.W."/>
            <person name="Cichocki N."/>
            <person name="Veneault-Fourrey C."/>
            <person name="LaButti K."/>
            <person name="Lindquist E.A."/>
            <person name="Lipzen A."/>
            <person name="Lundell T."/>
            <person name="Morin E."/>
            <person name="Murat C."/>
            <person name="Riley R."/>
            <person name="Ohm R."/>
            <person name="Sun H."/>
            <person name="Tunlid A."/>
            <person name="Henrissat B."/>
            <person name="Grigoriev I.V."/>
            <person name="Hibbett D.S."/>
            <person name="Martin F."/>
        </authorList>
    </citation>
    <scope>NUCLEOTIDE SEQUENCE [LARGE SCALE GENOMIC DNA]</scope>
    <source>
        <strain evidence="2">441</strain>
    </source>
</reference>
<dbReference type="Proteomes" id="UP000054018">
    <property type="component" value="Unassembled WGS sequence"/>
</dbReference>
<evidence type="ECO:0000313" key="1">
    <source>
        <dbReference type="EMBL" id="KIK26992.1"/>
    </source>
</evidence>